<dbReference type="Gene3D" id="2.40.50.1020">
    <property type="entry name" value="LytTr DNA-binding domain"/>
    <property type="match status" value="1"/>
</dbReference>
<dbReference type="InterPro" id="IPR011006">
    <property type="entry name" value="CheY-like_superfamily"/>
</dbReference>
<dbReference type="Pfam" id="PF00072">
    <property type="entry name" value="Response_reg"/>
    <property type="match status" value="1"/>
</dbReference>
<evidence type="ECO:0000259" key="3">
    <source>
        <dbReference type="PROSITE" id="PS50930"/>
    </source>
</evidence>
<accession>A0A841JIE4</accession>
<dbReference type="AlphaFoldDB" id="A0A841JIE4"/>
<organism evidence="4 5">
    <name type="scientific">Mucilaginibacter lappiensis</name>
    <dbReference type="NCBI Taxonomy" id="354630"/>
    <lineage>
        <taxon>Bacteria</taxon>
        <taxon>Pseudomonadati</taxon>
        <taxon>Bacteroidota</taxon>
        <taxon>Sphingobacteriia</taxon>
        <taxon>Sphingobacteriales</taxon>
        <taxon>Sphingobacteriaceae</taxon>
        <taxon>Mucilaginibacter</taxon>
    </lineage>
</organism>
<evidence type="ECO:0000256" key="1">
    <source>
        <dbReference type="PROSITE-ProRule" id="PRU00169"/>
    </source>
</evidence>
<dbReference type="GO" id="GO:0000156">
    <property type="term" value="F:phosphorelay response regulator activity"/>
    <property type="evidence" value="ECO:0007669"/>
    <property type="project" value="InterPro"/>
</dbReference>
<evidence type="ECO:0000313" key="5">
    <source>
        <dbReference type="Proteomes" id="UP000548326"/>
    </source>
</evidence>
<dbReference type="SMART" id="SM00850">
    <property type="entry name" value="LytTR"/>
    <property type="match status" value="1"/>
</dbReference>
<dbReference type="PANTHER" id="PTHR37299:SF1">
    <property type="entry name" value="STAGE 0 SPORULATION PROTEIN A HOMOLOG"/>
    <property type="match status" value="1"/>
</dbReference>
<dbReference type="PROSITE" id="PS50110">
    <property type="entry name" value="RESPONSE_REGULATORY"/>
    <property type="match status" value="1"/>
</dbReference>
<dbReference type="FunFam" id="3.40.50.2300:FF:000051">
    <property type="entry name" value="Two-component response regulator yehT"/>
    <property type="match status" value="1"/>
</dbReference>
<proteinExistence type="predicted"/>
<dbReference type="Gene3D" id="3.40.50.2300">
    <property type="match status" value="1"/>
</dbReference>
<dbReference type="InterPro" id="IPR007492">
    <property type="entry name" value="LytTR_DNA-bd_dom"/>
</dbReference>
<dbReference type="PANTHER" id="PTHR37299">
    <property type="entry name" value="TRANSCRIPTIONAL REGULATOR-RELATED"/>
    <property type="match status" value="1"/>
</dbReference>
<keyword evidence="1" id="KW-0597">Phosphoprotein</keyword>
<dbReference type="PROSITE" id="PS50930">
    <property type="entry name" value="HTH_LYTTR"/>
    <property type="match status" value="1"/>
</dbReference>
<dbReference type="InterPro" id="IPR046947">
    <property type="entry name" value="LytR-like"/>
</dbReference>
<dbReference type="InterPro" id="IPR001789">
    <property type="entry name" value="Sig_transdc_resp-reg_receiver"/>
</dbReference>
<sequence length="240" mass="27747">MNCIIVDDEPLAREAIQLLASKTPNLQLLNSFGSANAAAKFINETQVDLIFLDIQMPGISGMEFAKMIPSKTLLIFTTAYAEYALEGFEVEAIDYLIKPIRQERFLKAVNKAQFYQDILKADHSINKIENIAEDYFFVKADRKYIKIYFKDILFIEGLKDYVVMQTEDQKIITAMNIKTIHEQLPQSLFARISKSYIININQITAFDNNTVNIRKYELSIGNAYRTYFFDEFVTKKILSR</sequence>
<name>A0A841JIE4_9SPHI</name>
<dbReference type="SUPFAM" id="SSF52172">
    <property type="entry name" value="CheY-like"/>
    <property type="match status" value="1"/>
</dbReference>
<dbReference type="EMBL" id="JACHCA010000005">
    <property type="protein sequence ID" value="MBB6128205.1"/>
    <property type="molecule type" value="Genomic_DNA"/>
</dbReference>
<evidence type="ECO:0000259" key="2">
    <source>
        <dbReference type="PROSITE" id="PS50110"/>
    </source>
</evidence>
<evidence type="ECO:0000313" key="4">
    <source>
        <dbReference type="EMBL" id="MBB6128205.1"/>
    </source>
</evidence>
<feature type="domain" description="Response regulatory" evidence="2">
    <location>
        <begin position="2"/>
        <end position="113"/>
    </location>
</feature>
<dbReference type="SMART" id="SM00448">
    <property type="entry name" value="REC"/>
    <property type="match status" value="1"/>
</dbReference>
<dbReference type="Pfam" id="PF04397">
    <property type="entry name" value="LytTR"/>
    <property type="match status" value="1"/>
</dbReference>
<gene>
    <name evidence="4" type="ORF">HDF22_002318</name>
</gene>
<dbReference type="GO" id="GO:0003677">
    <property type="term" value="F:DNA binding"/>
    <property type="evidence" value="ECO:0007669"/>
    <property type="project" value="UniProtKB-KW"/>
</dbReference>
<protein>
    <submittedName>
        <fullName evidence="4">DNA-binding LytR/AlgR family response regulator</fullName>
    </submittedName>
</protein>
<dbReference type="RefSeq" id="WP_183587528.1">
    <property type="nucleotide sequence ID" value="NZ_JACHCA010000005.1"/>
</dbReference>
<feature type="domain" description="HTH LytTR-type" evidence="3">
    <location>
        <begin position="136"/>
        <end position="203"/>
    </location>
</feature>
<reference evidence="4 5" key="1">
    <citation type="submission" date="2020-08" db="EMBL/GenBank/DDBJ databases">
        <title>Genomic Encyclopedia of Type Strains, Phase IV (KMG-V): Genome sequencing to study the core and pangenomes of soil and plant-associated prokaryotes.</title>
        <authorList>
            <person name="Whitman W."/>
        </authorList>
    </citation>
    <scope>NUCLEOTIDE SEQUENCE [LARGE SCALE GENOMIC DNA]</scope>
    <source>
        <strain evidence="4 5">MP601</strain>
    </source>
</reference>
<dbReference type="Proteomes" id="UP000548326">
    <property type="component" value="Unassembled WGS sequence"/>
</dbReference>
<feature type="modified residue" description="4-aspartylphosphate" evidence="1">
    <location>
        <position position="53"/>
    </location>
</feature>
<keyword evidence="4" id="KW-0238">DNA-binding</keyword>
<comment type="caution">
    <text evidence="4">The sequence shown here is derived from an EMBL/GenBank/DDBJ whole genome shotgun (WGS) entry which is preliminary data.</text>
</comment>